<accession>A0A3B3TF12</accession>
<dbReference type="AlphaFoldDB" id="A0A3B3TF12"/>
<keyword evidence="2" id="KW-0424">Laminin EGF-like domain</keyword>
<evidence type="ECO:0000313" key="5">
    <source>
        <dbReference type="Proteomes" id="UP000261540"/>
    </source>
</evidence>
<dbReference type="Proteomes" id="UP000261540">
    <property type="component" value="Unplaced"/>
</dbReference>
<name>A0A3B3TF12_9TELE</name>
<keyword evidence="5" id="KW-1185">Reference proteome</keyword>
<reference evidence="4" key="1">
    <citation type="submission" date="2025-08" db="UniProtKB">
        <authorList>
            <consortium name="Ensembl"/>
        </authorList>
    </citation>
    <scope>IDENTIFICATION</scope>
</reference>
<keyword evidence="1" id="KW-1015">Disulfide bond</keyword>
<dbReference type="InterPro" id="IPR008211">
    <property type="entry name" value="Laminin_N"/>
</dbReference>
<protein>
    <recommendedName>
        <fullName evidence="3">Laminin N-terminal domain-containing protein</fullName>
    </recommendedName>
</protein>
<evidence type="ECO:0000259" key="3">
    <source>
        <dbReference type="PROSITE" id="PS51117"/>
    </source>
</evidence>
<evidence type="ECO:0000313" key="4">
    <source>
        <dbReference type="Ensembl" id="ENSPKIP00000040886.1"/>
    </source>
</evidence>
<evidence type="ECO:0000256" key="2">
    <source>
        <dbReference type="ARBA" id="ARBA00023292"/>
    </source>
</evidence>
<dbReference type="STRING" id="1676925.ENSPKIP00000040886"/>
<dbReference type="GeneTree" id="ENSGT00940000170735"/>
<proteinExistence type="predicted"/>
<organism evidence="4 5">
    <name type="scientific">Paramormyrops kingsleyae</name>
    <dbReference type="NCBI Taxonomy" id="1676925"/>
    <lineage>
        <taxon>Eukaryota</taxon>
        <taxon>Metazoa</taxon>
        <taxon>Chordata</taxon>
        <taxon>Craniata</taxon>
        <taxon>Vertebrata</taxon>
        <taxon>Euteleostomi</taxon>
        <taxon>Actinopterygii</taxon>
        <taxon>Neopterygii</taxon>
        <taxon>Teleostei</taxon>
        <taxon>Osteoglossocephala</taxon>
        <taxon>Osteoglossomorpha</taxon>
        <taxon>Osteoglossiformes</taxon>
        <taxon>Mormyridae</taxon>
        <taxon>Paramormyrops</taxon>
    </lineage>
</organism>
<dbReference type="PROSITE" id="PS51117">
    <property type="entry name" value="LAMININ_NTER"/>
    <property type="match status" value="1"/>
</dbReference>
<dbReference type="Ensembl" id="ENSPKIT00000021913.1">
    <property type="protein sequence ID" value="ENSPKIP00000040886.1"/>
    <property type="gene ID" value="ENSPKIG00000017677.1"/>
</dbReference>
<reference evidence="4" key="2">
    <citation type="submission" date="2025-09" db="UniProtKB">
        <authorList>
            <consortium name="Ensembl"/>
        </authorList>
    </citation>
    <scope>IDENTIFICATION</scope>
</reference>
<sequence>MQDFRFYPVTLTNEIVEVFSGHLPHLHTHPECRCPPSHPRVHPLVERYCIPNLVEDTTDNRVLRLSRDAHPLHYINDNDIGTSWISSVFTSLDQLDEGISITFDLQTGEY</sequence>
<feature type="domain" description="Laminin N-terminal" evidence="3">
    <location>
        <begin position="2"/>
        <end position="110"/>
    </location>
</feature>
<evidence type="ECO:0000256" key="1">
    <source>
        <dbReference type="ARBA" id="ARBA00023157"/>
    </source>
</evidence>